<sequence length="174" mass="18552">MSTSSESWISTDNATDVIRRDVDSINETGGRGRTVVVTGLASDSHTWNLVYLQLLVEELGYDVVNLGPCVPDDLLVSECRDIQPALIVISSVNGHGFTDGMRVIDQLRAQEQLTATPVVIGGKLGVTGGESAQHIQDLVAAGYDAVFEDGADTTLSFSKFVKSMPQPADQKALS</sequence>
<feature type="domain" description="B12-binding" evidence="1">
    <location>
        <begin position="32"/>
        <end position="171"/>
    </location>
</feature>
<dbReference type="AlphaFoldDB" id="A0A4Q7KEM8"/>
<evidence type="ECO:0000259" key="1">
    <source>
        <dbReference type="PROSITE" id="PS51332"/>
    </source>
</evidence>
<protein>
    <submittedName>
        <fullName evidence="2">Methylaspartate mutase sigma subunit</fullName>
    </submittedName>
</protein>
<dbReference type="EMBL" id="SGWQ01000011">
    <property type="protein sequence ID" value="RZS32715.1"/>
    <property type="molecule type" value="Genomic_DNA"/>
</dbReference>
<comment type="caution">
    <text evidence="2">The sequence shown here is derived from an EMBL/GenBank/DDBJ whole genome shotgun (WGS) entry which is preliminary data.</text>
</comment>
<evidence type="ECO:0000313" key="3">
    <source>
        <dbReference type="Proteomes" id="UP000294257"/>
    </source>
</evidence>
<proteinExistence type="predicted"/>
<dbReference type="CDD" id="cd02065">
    <property type="entry name" value="B12-binding_like"/>
    <property type="match status" value="1"/>
</dbReference>
<gene>
    <name evidence="2" type="ORF">EV193_11198</name>
</gene>
<organism evidence="2 3">
    <name type="scientific">Herbihabitans rhizosphaerae</name>
    <dbReference type="NCBI Taxonomy" id="1872711"/>
    <lineage>
        <taxon>Bacteria</taxon>
        <taxon>Bacillati</taxon>
        <taxon>Actinomycetota</taxon>
        <taxon>Actinomycetes</taxon>
        <taxon>Pseudonocardiales</taxon>
        <taxon>Pseudonocardiaceae</taxon>
        <taxon>Herbihabitans</taxon>
    </lineage>
</organism>
<dbReference type="InterPro" id="IPR006158">
    <property type="entry name" value="Cobalamin-bd"/>
</dbReference>
<name>A0A4Q7KEM8_9PSEU</name>
<accession>A0A4Q7KEM8</accession>
<dbReference type="RefSeq" id="WP_130347675.1">
    <property type="nucleotide sequence ID" value="NZ_SGWQ01000011.1"/>
</dbReference>
<dbReference type="PROSITE" id="PS51332">
    <property type="entry name" value="B12_BINDING"/>
    <property type="match status" value="1"/>
</dbReference>
<dbReference type="GO" id="GO:0031419">
    <property type="term" value="F:cobalamin binding"/>
    <property type="evidence" value="ECO:0007669"/>
    <property type="project" value="InterPro"/>
</dbReference>
<keyword evidence="3" id="KW-1185">Reference proteome</keyword>
<evidence type="ECO:0000313" key="2">
    <source>
        <dbReference type="EMBL" id="RZS32715.1"/>
    </source>
</evidence>
<dbReference type="OrthoDB" id="8482131at2"/>
<dbReference type="Pfam" id="PF02310">
    <property type="entry name" value="B12-binding"/>
    <property type="match status" value="1"/>
</dbReference>
<dbReference type="Proteomes" id="UP000294257">
    <property type="component" value="Unassembled WGS sequence"/>
</dbReference>
<dbReference type="Gene3D" id="3.40.50.280">
    <property type="entry name" value="Cobalamin-binding domain"/>
    <property type="match status" value="1"/>
</dbReference>
<dbReference type="SUPFAM" id="SSF52242">
    <property type="entry name" value="Cobalamin (vitamin B12)-binding domain"/>
    <property type="match status" value="1"/>
</dbReference>
<dbReference type="GO" id="GO:0046872">
    <property type="term" value="F:metal ion binding"/>
    <property type="evidence" value="ECO:0007669"/>
    <property type="project" value="InterPro"/>
</dbReference>
<dbReference type="InterPro" id="IPR036724">
    <property type="entry name" value="Cobalamin-bd_sf"/>
</dbReference>
<reference evidence="2 3" key="1">
    <citation type="submission" date="2019-02" db="EMBL/GenBank/DDBJ databases">
        <title>Genomic Encyclopedia of Type Strains, Phase IV (KMG-IV): sequencing the most valuable type-strain genomes for metagenomic binning, comparative biology and taxonomic classification.</title>
        <authorList>
            <person name="Goeker M."/>
        </authorList>
    </citation>
    <scope>NUCLEOTIDE SEQUENCE [LARGE SCALE GENOMIC DNA]</scope>
    <source>
        <strain evidence="2 3">DSM 101727</strain>
    </source>
</reference>